<protein>
    <submittedName>
        <fullName evidence="3">Blast:Uncharacterized protein C20orf26 homolog</fullName>
    </submittedName>
</protein>
<dbReference type="OMA" id="ANDLWLH"/>
<gene>
    <name evidence="3" type="ORF">DGUA_6G000235</name>
</gene>
<dbReference type="SUPFAM" id="SSF51905">
    <property type="entry name" value="FAD/NAD(P)-binding domain"/>
    <property type="match status" value="1"/>
</dbReference>
<dbReference type="Gene3D" id="3.50.50.60">
    <property type="entry name" value="FAD/NAD(P)-binding domain"/>
    <property type="match status" value="2"/>
</dbReference>
<accession>A0A3B0J1R5</accession>
<dbReference type="Proteomes" id="UP000268350">
    <property type="component" value="Unassembled WGS sequence"/>
</dbReference>
<reference evidence="4" key="1">
    <citation type="submission" date="2018-01" db="EMBL/GenBank/DDBJ databases">
        <authorList>
            <person name="Alioto T."/>
            <person name="Alioto T."/>
        </authorList>
    </citation>
    <scope>NUCLEOTIDE SEQUENCE [LARGE SCALE GENOMIC DNA]</scope>
</reference>
<dbReference type="InterPro" id="IPR036188">
    <property type="entry name" value="FAD/NAD-bd_sf"/>
</dbReference>
<dbReference type="AlphaFoldDB" id="A0A3B0J1R5"/>
<dbReference type="OrthoDB" id="382863at2759"/>
<dbReference type="PANTHER" id="PTHR21178:SF8">
    <property type="entry name" value="CILIA- AND FLAGELLA-ASSOCIATED PROTEIN 61"/>
    <property type="match status" value="1"/>
</dbReference>
<evidence type="ECO:0000259" key="1">
    <source>
        <dbReference type="Pfam" id="PF16092"/>
    </source>
</evidence>
<name>A0A3B0J1R5_DROGU</name>
<dbReference type="Pfam" id="PF16092">
    <property type="entry name" value="CFAP61_N"/>
    <property type="match status" value="1"/>
</dbReference>
<dbReference type="InterPro" id="IPR038884">
    <property type="entry name" value="CFAP61"/>
</dbReference>
<proteinExistence type="predicted"/>
<dbReference type="InterPro" id="IPR056299">
    <property type="entry name" value="CFAP61_dimer"/>
</dbReference>
<dbReference type="STRING" id="7266.A0A3B0J1R5"/>
<evidence type="ECO:0000313" key="4">
    <source>
        <dbReference type="Proteomes" id="UP000268350"/>
    </source>
</evidence>
<organism evidence="3 4">
    <name type="scientific">Drosophila guanche</name>
    <name type="common">Fruit fly</name>
    <dbReference type="NCBI Taxonomy" id="7266"/>
    <lineage>
        <taxon>Eukaryota</taxon>
        <taxon>Metazoa</taxon>
        <taxon>Ecdysozoa</taxon>
        <taxon>Arthropoda</taxon>
        <taxon>Hexapoda</taxon>
        <taxon>Insecta</taxon>
        <taxon>Pterygota</taxon>
        <taxon>Neoptera</taxon>
        <taxon>Endopterygota</taxon>
        <taxon>Diptera</taxon>
        <taxon>Brachycera</taxon>
        <taxon>Muscomorpha</taxon>
        <taxon>Ephydroidea</taxon>
        <taxon>Drosophilidae</taxon>
        <taxon>Drosophila</taxon>
        <taxon>Sophophora</taxon>
    </lineage>
</organism>
<dbReference type="PANTHER" id="PTHR21178">
    <property type="entry name" value="CILIA- AND FLAGELLA-ASSOCIATED PROTEIN 61"/>
    <property type="match status" value="1"/>
</dbReference>
<evidence type="ECO:0000313" key="3">
    <source>
        <dbReference type="EMBL" id="SPP72842.1"/>
    </source>
</evidence>
<feature type="domain" description="CFAP61 dimerisation" evidence="2">
    <location>
        <begin position="1061"/>
        <end position="1173"/>
    </location>
</feature>
<dbReference type="EMBL" id="OUUW01000001">
    <property type="protein sequence ID" value="SPP72842.1"/>
    <property type="molecule type" value="Genomic_DNA"/>
</dbReference>
<sequence>MAKASNSVIRMAGVQDLQRIENLYAAANTQHFGEKRRAPLVQLFHEHQAYRLIVYDPNHFTSPLAYGEFHIYPNIPVLANDLWLHWLSARFCLDLPLSHLNTMFFNFFICQNEQPTVLKDLVTELFYNEHKVNFLIVTRPPSSQKNDAYEAIQQYGQTYYPTFSTLSEQRGLPSVIIINRRDVMPTISFRKALPEDNDDIVEMIDHEEPQLRQKNGDFYIAEELLDSERTGRNELIIVAELAENIAGLMWLTDKLDVELLATNFHLQRLGNLVRCTPGAKHGKVSLEVISTHTKPYKELYTESARMSKPLNGSGSVTTLSRTMVAHAPPQDEFELRHSQMISSRFECIYDELRHGQHYVKAEHELLQISFDLPCGAELEDGGNSVEYMKRAANAFLLKMFNLNPRVRLEYTFFFLSAMFSAFPELDHCLIRVPATSTLSKSQRELIRFFLRTAHRPNSSVSDSLYVAHRCTLFGDLHLFPLKRSELEEIMSMLRLTTIPRKSAYSERDQKSGISWVVSNLISSEGSQLIDQIFTDIFNNEETEFTCYTVHCGNSESRTIVGFIVLRPFTDYDALSRKFYLPRDEFHLTHRRGEIVMFKLHPLFQIWCDPIVRSVAMQDNYRELYYFHHFMGVSLPNDLMYNMMPVEPRRVTRNWFPQNDNDGLKRQIDTVDFPRINFFSAHLHVVCHNLLPSKHMGIPHPLVIVGFSDICRAFLRHIIFGWNTKDFVNFKRYNCLPLLDITVIVPHGVVEAAYDSDFSCSYCHGSKHCYVSIGSSIPFVKDATHRMDLRHWVQFVPGNLVAIDRTEKVLRLSDSCNIHYEKLLLLSDIRYGLRDEDPTAAMPYNYSSINYRLDKIILYHKLQTMIDRDNLCTPVIVYGYGMPVYECINFLVTHGCQAGDITYVQPHIPQISEHILYPREDAGLDLILLEMVADLGIEVYLSANYSRLIYFPNHTTIESVEFQLIPSRKCITLNCDMFINFDESFMCSAFERILLDSGVDLENRKIIVNQDYCTNDPNIYAIGQYITMSPSPNYQYTHTNPQECAEKLAFILNMQGGSTHERFSRVNMFTSRLPMNYQMVKIVSPQPLLMAQITNEFMENMTTYQDGDFCRVRLNHKMFVMEIVCVTKKKKSLLFLEYFCGRHVALLNNMRNRWQSGWIDNFLDYFEQPWTELLMHERFQDLQLKNRRTLLAILMMDTTTNLYKPENRKSLEETQRKRLEANLIEFVRTYRKEFVNEFALPEEWDAV</sequence>
<dbReference type="InterPro" id="IPR032151">
    <property type="entry name" value="CFAP61_N"/>
</dbReference>
<feature type="domain" description="Cilia- and flagella-associated protein 61 N-terminal" evidence="1">
    <location>
        <begin position="9"/>
        <end position="275"/>
    </location>
</feature>
<evidence type="ECO:0000259" key="2">
    <source>
        <dbReference type="Pfam" id="PF23150"/>
    </source>
</evidence>
<keyword evidence="4" id="KW-1185">Reference proteome</keyword>
<dbReference type="Pfam" id="PF23150">
    <property type="entry name" value="CFAP61_dimer"/>
    <property type="match status" value="1"/>
</dbReference>